<evidence type="ECO:0000256" key="1">
    <source>
        <dbReference type="ARBA" id="ARBA00022734"/>
    </source>
</evidence>
<dbReference type="Pfam" id="PF02140">
    <property type="entry name" value="SUEL_Lectin"/>
    <property type="match status" value="1"/>
</dbReference>
<evidence type="ECO:0000313" key="4">
    <source>
        <dbReference type="Ensembl" id="ENSEEEP00000056490.1"/>
    </source>
</evidence>
<sequence length="97" mass="10835">DVSYLHIFYCSGVLNILSANYGRTDSTTCSAGRPSSQITKTDCYGTNTLYEVTNRCDGKSSCVVPATNSVFSDPCYGTYKYLTGKYILLKQYFWYIA</sequence>
<dbReference type="InterPro" id="IPR000922">
    <property type="entry name" value="Lectin_gal-bd_dom"/>
</dbReference>
<organism evidence="4 5">
    <name type="scientific">Electrophorus electricus</name>
    <name type="common">Electric eel</name>
    <name type="synonym">Gymnotus electricus</name>
    <dbReference type="NCBI Taxonomy" id="8005"/>
    <lineage>
        <taxon>Eukaryota</taxon>
        <taxon>Metazoa</taxon>
        <taxon>Chordata</taxon>
        <taxon>Craniata</taxon>
        <taxon>Vertebrata</taxon>
        <taxon>Euteleostomi</taxon>
        <taxon>Actinopterygii</taxon>
        <taxon>Neopterygii</taxon>
        <taxon>Teleostei</taxon>
        <taxon>Ostariophysi</taxon>
        <taxon>Gymnotiformes</taxon>
        <taxon>Gymnotoidei</taxon>
        <taxon>Gymnotidae</taxon>
        <taxon>Electrophorus</taxon>
    </lineage>
</organism>
<keyword evidence="2" id="KW-0677">Repeat</keyword>
<accession>A0AAY5EHW1</accession>
<name>A0AAY5EHW1_ELEEL</name>
<feature type="domain" description="SUEL-type lectin" evidence="3">
    <location>
        <begin position="13"/>
        <end position="89"/>
    </location>
</feature>
<dbReference type="GO" id="GO:0030246">
    <property type="term" value="F:carbohydrate binding"/>
    <property type="evidence" value="ECO:0007669"/>
    <property type="project" value="UniProtKB-KW"/>
</dbReference>
<dbReference type="Ensembl" id="ENSEEET00000062701.1">
    <property type="protein sequence ID" value="ENSEEEP00000056490.1"/>
    <property type="gene ID" value="ENSEEEG00000029139.1"/>
</dbReference>
<protein>
    <recommendedName>
        <fullName evidence="3">SUEL-type lectin domain-containing protein</fullName>
    </recommendedName>
</protein>
<reference evidence="4" key="3">
    <citation type="submission" date="2025-09" db="UniProtKB">
        <authorList>
            <consortium name="Ensembl"/>
        </authorList>
    </citation>
    <scope>IDENTIFICATION</scope>
</reference>
<dbReference type="InterPro" id="IPR043159">
    <property type="entry name" value="Lectin_gal-bd_sf"/>
</dbReference>
<proteinExistence type="predicted"/>
<dbReference type="AlphaFoldDB" id="A0AAY5EHW1"/>
<reference evidence="4" key="2">
    <citation type="submission" date="2025-08" db="UniProtKB">
        <authorList>
            <consortium name="Ensembl"/>
        </authorList>
    </citation>
    <scope>IDENTIFICATION</scope>
</reference>
<evidence type="ECO:0000256" key="2">
    <source>
        <dbReference type="ARBA" id="ARBA00022737"/>
    </source>
</evidence>
<evidence type="ECO:0000313" key="5">
    <source>
        <dbReference type="Proteomes" id="UP000314983"/>
    </source>
</evidence>
<reference evidence="4 5" key="1">
    <citation type="submission" date="2020-05" db="EMBL/GenBank/DDBJ databases">
        <title>Electrophorus electricus (electric eel) genome, fEleEle1, primary haplotype.</title>
        <authorList>
            <person name="Myers G."/>
            <person name="Meyer A."/>
            <person name="Fedrigo O."/>
            <person name="Formenti G."/>
            <person name="Rhie A."/>
            <person name="Tracey A."/>
            <person name="Sims Y."/>
            <person name="Jarvis E.D."/>
        </authorList>
    </citation>
    <scope>NUCLEOTIDE SEQUENCE [LARGE SCALE GENOMIC DNA]</scope>
</reference>
<keyword evidence="1" id="KW-0430">Lectin</keyword>
<dbReference type="PANTHER" id="PTHR46780">
    <property type="entry name" value="PROTEIN EVA-1"/>
    <property type="match status" value="1"/>
</dbReference>
<evidence type="ECO:0000259" key="3">
    <source>
        <dbReference type="PROSITE" id="PS50228"/>
    </source>
</evidence>
<dbReference type="GeneTree" id="ENSGT00940000154285"/>
<dbReference type="PROSITE" id="PS50228">
    <property type="entry name" value="SUEL_LECTIN"/>
    <property type="match status" value="1"/>
</dbReference>
<dbReference type="Gene3D" id="2.60.120.740">
    <property type="match status" value="1"/>
</dbReference>
<keyword evidence="5" id="KW-1185">Reference proteome</keyword>
<dbReference type="Proteomes" id="UP000314983">
    <property type="component" value="Chromosome 18"/>
</dbReference>